<dbReference type="SUPFAM" id="SSF48256">
    <property type="entry name" value="Citrate synthase"/>
    <property type="match status" value="1"/>
</dbReference>
<dbReference type="GO" id="GO:0046912">
    <property type="term" value="F:acyltransferase activity, acyl groups converted into alkyl on transfer"/>
    <property type="evidence" value="ECO:0007669"/>
    <property type="project" value="InterPro"/>
</dbReference>
<sequence length="448" mass="50108">MFNPARSHAKRAFSVALKQKMEQSIHKMQGELKTFVKEHGAKEMGKVTIGQVVGGMRGLPGMLYETSKLDAFEGIKYRGHDLFEIRDKAPKTVPGGQPIPEGVLWLLLTGEYPNEAEITELKEEMFKRGQLTAEEEKLIMSFPKNMHPMTQFSAGVLACQPRSKFVEAYNKGIKKTQYWEPTLEDALDLCAKVSRIAALVYHNCYGEHSQMPDMDPSLDYGANYANMLGFKDHDFWELMRLYIVIHADHEGGNVSAHATHLVGSALSDPYLSFSAGLNGLAGPLHGLANQECLNFVLKFKEQFGENWTKEDIKTYVAQTLASGKVVPGFGHAVLRKTDPRFICELEFAEKYIKGDNLVDLVKANFEVIPGELQKTGKISNPWPNVDCGSGALLMHYGLTQQNYYTVLFGVSRAFGVAPAQVWSRALQLPIERPNSFTFEHLQDLAKKL</sequence>
<dbReference type="PRINTS" id="PR00143">
    <property type="entry name" value="CITRTSNTHASE"/>
</dbReference>
<dbReference type="PROSITE" id="PS00480">
    <property type="entry name" value="CITRATE_SYNTHASE"/>
    <property type="match status" value="1"/>
</dbReference>
<dbReference type="Gene3D" id="1.10.580.10">
    <property type="entry name" value="Citrate Synthase, domain 1"/>
    <property type="match status" value="1"/>
</dbReference>
<evidence type="ECO:0000256" key="3">
    <source>
        <dbReference type="RuleBase" id="RU000441"/>
    </source>
</evidence>
<dbReference type="GO" id="GO:0005759">
    <property type="term" value="C:mitochondrial matrix"/>
    <property type="evidence" value="ECO:0007669"/>
    <property type="project" value="TreeGrafter"/>
</dbReference>
<evidence type="ECO:0000256" key="2">
    <source>
        <dbReference type="ARBA" id="ARBA00022679"/>
    </source>
</evidence>
<proteinExistence type="inferred from homology"/>
<organism evidence="4">
    <name type="scientific">Strombidium rassoulzadegani</name>
    <dbReference type="NCBI Taxonomy" id="1082188"/>
    <lineage>
        <taxon>Eukaryota</taxon>
        <taxon>Sar</taxon>
        <taxon>Alveolata</taxon>
        <taxon>Ciliophora</taxon>
        <taxon>Intramacronucleata</taxon>
        <taxon>Spirotrichea</taxon>
        <taxon>Oligotrichia</taxon>
        <taxon>Strombidiidae</taxon>
        <taxon>Strombidium</taxon>
    </lineage>
</organism>
<dbReference type="InterPro" id="IPR036969">
    <property type="entry name" value="Citrate_synthase_sf"/>
</dbReference>
<dbReference type="Pfam" id="PF00285">
    <property type="entry name" value="Citrate_synt"/>
    <property type="match status" value="1"/>
</dbReference>
<name>A0A7S3CP60_9SPIT</name>
<dbReference type="GO" id="GO:0005975">
    <property type="term" value="P:carbohydrate metabolic process"/>
    <property type="evidence" value="ECO:0007669"/>
    <property type="project" value="TreeGrafter"/>
</dbReference>
<protein>
    <recommendedName>
        <fullName evidence="3">Citrate synthase</fullName>
    </recommendedName>
</protein>
<dbReference type="InterPro" id="IPR016142">
    <property type="entry name" value="Citrate_synth-like_lrg_a-sub"/>
</dbReference>
<evidence type="ECO:0000313" key="4">
    <source>
        <dbReference type="EMBL" id="CAE0233589.1"/>
    </source>
</evidence>
<dbReference type="InterPro" id="IPR002020">
    <property type="entry name" value="Citrate_synthase"/>
</dbReference>
<gene>
    <name evidence="4" type="ORF">SRAS04492_LOCUS5390</name>
</gene>
<accession>A0A7S3CP60</accession>
<dbReference type="Gene3D" id="1.10.230.10">
    <property type="entry name" value="Cytochrome P450-Terp, domain 2"/>
    <property type="match status" value="1"/>
</dbReference>
<reference evidence="4" key="1">
    <citation type="submission" date="2021-01" db="EMBL/GenBank/DDBJ databases">
        <authorList>
            <person name="Corre E."/>
            <person name="Pelletier E."/>
            <person name="Niang G."/>
            <person name="Scheremetjew M."/>
            <person name="Finn R."/>
            <person name="Kale V."/>
            <person name="Holt S."/>
            <person name="Cochrane G."/>
            <person name="Meng A."/>
            <person name="Brown T."/>
            <person name="Cohen L."/>
        </authorList>
    </citation>
    <scope>NUCLEOTIDE SEQUENCE</scope>
    <source>
        <strain evidence="4">Ras09</strain>
    </source>
</reference>
<dbReference type="PANTHER" id="PTHR11739:SF8">
    <property type="entry name" value="CITRATE SYNTHASE, MITOCHONDRIAL"/>
    <property type="match status" value="1"/>
</dbReference>
<dbReference type="NCBIfam" id="NF007128">
    <property type="entry name" value="PRK09569.1"/>
    <property type="match status" value="1"/>
</dbReference>
<dbReference type="PANTHER" id="PTHR11739">
    <property type="entry name" value="CITRATE SYNTHASE"/>
    <property type="match status" value="1"/>
</dbReference>
<dbReference type="EMBL" id="HBIA01010547">
    <property type="protein sequence ID" value="CAE0233589.1"/>
    <property type="molecule type" value="Transcribed_RNA"/>
</dbReference>
<evidence type="ECO:0000256" key="1">
    <source>
        <dbReference type="ARBA" id="ARBA00010566"/>
    </source>
</evidence>
<dbReference type="InterPro" id="IPR016143">
    <property type="entry name" value="Citrate_synth-like_sm_a-sub"/>
</dbReference>
<dbReference type="InterPro" id="IPR019810">
    <property type="entry name" value="Citrate_synthase_AS"/>
</dbReference>
<keyword evidence="2 3" id="KW-0808">Transferase</keyword>
<dbReference type="GO" id="GO:0006099">
    <property type="term" value="P:tricarboxylic acid cycle"/>
    <property type="evidence" value="ECO:0007669"/>
    <property type="project" value="TreeGrafter"/>
</dbReference>
<dbReference type="AlphaFoldDB" id="A0A7S3CP60"/>
<comment type="similarity">
    <text evidence="1 3">Belongs to the citrate synthase family.</text>
</comment>